<dbReference type="InterPro" id="IPR053198">
    <property type="entry name" value="Gynoecium_Dev_Regulator"/>
</dbReference>
<feature type="compositionally biased region" description="Polar residues" evidence="1">
    <location>
        <begin position="168"/>
        <end position="204"/>
    </location>
</feature>
<dbReference type="CDD" id="cd06410">
    <property type="entry name" value="PB1_UP2"/>
    <property type="match status" value="1"/>
</dbReference>
<evidence type="ECO:0000313" key="3">
    <source>
        <dbReference type="EMBL" id="PNX97649.1"/>
    </source>
</evidence>
<feature type="compositionally biased region" description="Low complexity" evidence="1">
    <location>
        <begin position="205"/>
        <end position="224"/>
    </location>
</feature>
<feature type="compositionally biased region" description="Low complexity" evidence="1">
    <location>
        <begin position="233"/>
        <end position="243"/>
    </location>
</feature>
<evidence type="ECO:0000313" key="4">
    <source>
        <dbReference type="Proteomes" id="UP000236291"/>
    </source>
</evidence>
<dbReference type="PANTHER" id="PTHR31066:SF47">
    <property type="entry name" value="PB1 DOMAIN-CONTAINING PROTEIN"/>
    <property type="match status" value="1"/>
</dbReference>
<dbReference type="Proteomes" id="UP000236291">
    <property type="component" value="Unassembled WGS sequence"/>
</dbReference>
<reference evidence="3 4" key="2">
    <citation type="journal article" date="2017" name="Front. Plant Sci.">
        <title>Gene Classification and Mining of Molecular Markers Useful in Red Clover (Trifolium pratense) Breeding.</title>
        <authorList>
            <person name="Istvanek J."/>
            <person name="Dluhosova J."/>
            <person name="Dluhos P."/>
            <person name="Patkova L."/>
            <person name="Nedelnik J."/>
            <person name="Repkova J."/>
        </authorList>
    </citation>
    <scope>NUCLEOTIDE SEQUENCE [LARGE SCALE GENOMIC DNA]</scope>
    <source>
        <strain evidence="4">cv. Tatra</strain>
        <tissue evidence="3">Young leaves</tissue>
    </source>
</reference>
<reference evidence="3 4" key="1">
    <citation type="journal article" date="2014" name="Am. J. Bot.">
        <title>Genome assembly and annotation for red clover (Trifolium pratense; Fabaceae).</title>
        <authorList>
            <person name="Istvanek J."/>
            <person name="Jaros M."/>
            <person name="Krenek A."/>
            <person name="Repkova J."/>
        </authorList>
    </citation>
    <scope>NUCLEOTIDE SEQUENCE [LARGE SCALE GENOMIC DNA]</scope>
    <source>
        <strain evidence="4">cv. Tatra</strain>
        <tissue evidence="3">Young leaves</tissue>
    </source>
</reference>
<dbReference type="EMBL" id="ASHM01015784">
    <property type="protein sequence ID" value="PNX97649.1"/>
    <property type="molecule type" value="Genomic_DNA"/>
</dbReference>
<feature type="domain" description="PB1" evidence="2">
    <location>
        <begin position="27"/>
        <end position="113"/>
    </location>
</feature>
<dbReference type="OrthoDB" id="1882326at2759"/>
<evidence type="ECO:0000256" key="1">
    <source>
        <dbReference type="SAM" id="MobiDB-lite"/>
    </source>
</evidence>
<dbReference type="STRING" id="57577.A0A2K3N3U8"/>
<dbReference type="Gramene" id="Tp57577_TGAC_v2_mRNA2131">
    <property type="protein sequence ID" value="Tp57577_TGAC_v2_mRNA2131"/>
    <property type="gene ID" value="Tp57577_TGAC_v2_gene2081"/>
</dbReference>
<evidence type="ECO:0000259" key="2">
    <source>
        <dbReference type="SMART" id="SM00666"/>
    </source>
</evidence>
<dbReference type="SUPFAM" id="SSF54277">
    <property type="entry name" value="CAD &amp; PB1 domains"/>
    <property type="match status" value="1"/>
</dbReference>
<dbReference type="PANTHER" id="PTHR31066">
    <property type="entry name" value="OS05G0427100 PROTEIN-RELATED"/>
    <property type="match status" value="1"/>
</dbReference>
<dbReference type="SMART" id="SM00666">
    <property type="entry name" value="PB1"/>
    <property type="match status" value="1"/>
</dbReference>
<organism evidence="3 4">
    <name type="scientific">Trifolium pratense</name>
    <name type="common">Red clover</name>
    <dbReference type="NCBI Taxonomy" id="57577"/>
    <lineage>
        <taxon>Eukaryota</taxon>
        <taxon>Viridiplantae</taxon>
        <taxon>Streptophyta</taxon>
        <taxon>Embryophyta</taxon>
        <taxon>Tracheophyta</taxon>
        <taxon>Spermatophyta</taxon>
        <taxon>Magnoliopsida</taxon>
        <taxon>eudicotyledons</taxon>
        <taxon>Gunneridae</taxon>
        <taxon>Pentapetalae</taxon>
        <taxon>rosids</taxon>
        <taxon>fabids</taxon>
        <taxon>Fabales</taxon>
        <taxon>Fabaceae</taxon>
        <taxon>Papilionoideae</taxon>
        <taxon>50 kb inversion clade</taxon>
        <taxon>NPAAA clade</taxon>
        <taxon>Hologalegina</taxon>
        <taxon>IRL clade</taxon>
        <taxon>Trifolieae</taxon>
        <taxon>Trifolium</taxon>
    </lineage>
</organism>
<dbReference type="InterPro" id="IPR000270">
    <property type="entry name" value="PB1_dom"/>
</dbReference>
<accession>A0A2K3N3U8</accession>
<comment type="caution">
    <text evidence="3">The sequence shown here is derived from an EMBL/GenBank/DDBJ whole genome shotgun (WGS) entry which is preliminary data.</text>
</comment>
<dbReference type="Pfam" id="PF00564">
    <property type="entry name" value="PB1"/>
    <property type="match status" value="1"/>
</dbReference>
<gene>
    <name evidence="3" type="ORF">L195_g020882</name>
</gene>
<feature type="region of interest" description="Disordered" evidence="1">
    <location>
        <begin position="158"/>
        <end position="248"/>
    </location>
</feature>
<proteinExistence type="predicted"/>
<name>A0A2K3N3U8_TRIPR</name>
<dbReference type="AlphaFoldDB" id="A0A2K3N3U8"/>
<protein>
    <submittedName>
        <fullName evidence="3">Octicosapeptide/Phox/Bem1p family protein</fullName>
    </submittedName>
</protein>
<sequence>MEKTGDESPKNKVKFLCSYGGKVLPRPSDGVLKYVGGETRVVCVPRDVTFSEMMKKVNGMVDGEVVFKYQVIPEELDALVTVRTDEDLKHMIEEHDRHGTSGSPLLRTFLFPSKALLVDTQIQMQGQPAAPHPVLSVEPYWLEQRYLDAINGIVRRTSPRSKYAPHSACSSPKSTSPDGHTNAESPFHTGLQQLQQSNTMQRVRSSPSLSNLTSTSSNNTQASLQPVDHGVCSSNNHSLQKSSSCHHYHHHPPLVGYRPIQEQGIGMGMGRSSPWNMNMMIDNNNNNLSSNTSSSRGVNYYYSTANRPHKAYAYHDDSAGHIKVERVHSVPRSPKMSIWE</sequence>
<dbReference type="Gene3D" id="3.10.20.90">
    <property type="entry name" value="Phosphatidylinositol 3-kinase Catalytic Subunit, Chain A, domain 1"/>
    <property type="match status" value="1"/>
</dbReference>